<feature type="region of interest" description="Disordered" evidence="2">
    <location>
        <begin position="1"/>
        <end position="99"/>
    </location>
</feature>
<feature type="region of interest" description="Disordered" evidence="2">
    <location>
        <begin position="330"/>
        <end position="386"/>
    </location>
</feature>
<feature type="compositionally biased region" description="Polar residues" evidence="2">
    <location>
        <begin position="705"/>
        <end position="719"/>
    </location>
</feature>
<protein>
    <submittedName>
        <fullName evidence="3">Uncharacterized protein</fullName>
    </submittedName>
</protein>
<dbReference type="PANTHER" id="PTHR39472">
    <property type="entry name" value="EXPRESSED PROTEIN"/>
    <property type="match status" value="1"/>
</dbReference>
<feature type="coiled-coil region" evidence="1">
    <location>
        <begin position="647"/>
        <end position="681"/>
    </location>
</feature>
<reference evidence="3" key="2">
    <citation type="submission" date="2021-08" db="EMBL/GenBank/DDBJ databases">
        <authorList>
            <person name="Gostincar C."/>
            <person name="Sun X."/>
            <person name="Song Z."/>
            <person name="Gunde-Cimerman N."/>
        </authorList>
    </citation>
    <scope>NUCLEOTIDE SEQUENCE</scope>
    <source>
        <strain evidence="3">EXF-9911</strain>
    </source>
</reference>
<feature type="region of interest" description="Disordered" evidence="2">
    <location>
        <begin position="682"/>
        <end position="791"/>
    </location>
</feature>
<feature type="compositionally biased region" description="Basic and acidic residues" evidence="2">
    <location>
        <begin position="682"/>
        <end position="694"/>
    </location>
</feature>
<gene>
    <name evidence="3" type="ORF">KCU76_g13177</name>
</gene>
<dbReference type="EMBL" id="JAHFXF010000723">
    <property type="protein sequence ID" value="KAG9683319.1"/>
    <property type="molecule type" value="Genomic_DNA"/>
</dbReference>
<feature type="compositionally biased region" description="Polar residues" evidence="2">
    <location>
        <begin position="88"/>
        <end position="99"/>
    </location>
</feature>
<feature type="non-terminal residue" evidence="3">
    <location>
        <position position="1"/>
    </location>
</feature>
<evidence type="ECO:0000256" key="2">
    <source>
        <dbReference type="SAM" id="MobiDB-lite"/>
    </source>
</evidence>
<dbReference type="OrthoDB" id="21214at2759"/>
<reference evidence="3" key="1">
    <citation type="journal article" date="2021" name="J Fungi (Basel)">
        <title>Virulence traits and population genomics of the black yeast Aureobasidium melanogenum.</title>
        <authorList>
            <person name="Cernosa A."/>
            <person name="Sun X."/>
            <person name="Gostincar C."/>
            <person name="Fang C."/>
            <person name="Gunde-Cimerman N."/>
            <person name="Song Z."/>
        </authorList>
    </citation>
    <scope>NUCLEOTIDE SEQUENCE</scope>
    <source>
        <strain evidence="3">EXF-9911</strain>
    </source>
</reference>
<name>A0A9P8J3M5_AURME</name>
<feature type="coiled-coil region" evidence="1">
    <location>
        <begin position="854"/>
        <end position="881"/>
    </location>
</feature>
<feature type="compositionally biased region" description="Polar residues" evidence="2">
    <location>
        <begin position="359"/>
        <end position="376"/>
    </location>
</feature>
<keyword evidence="1" id="KW-0175">Coiled coil</keyword>
<feature type="compositionally biased region" description="Acidic residues" evidence="2">
    <location>
        <begin position="1046"/>
        <end position="1064"/>
    </location>
</feature>
<dbReference type="PANTHER" id="PTHR39472:SF1">
    <property type="entry name" value="EXPRESSED PROTEIN"/>
    <property type="match status" value="1"/>
</dbReference>
<accession>A0A9P8J3M5</accession>
<feature type="region of interest" description="Disordered" evidence="2">
    <location>
        <begin position="1035"/>
        <end position="1064"/>
    </location>
</feature>
<evidence type="ECO:0000313" key="3">
    <source>
        <dbReference type="EMBL" id="KAG9683319.1"/>
    </source>
</evidence>
<comment type="caution">
    <text evidence="3">The sequence shown here is derived from an EMBL/GenBank/DDBJ whole genome shotgun (WGS) entry which is preliminary data.</text>
</comment>
<feature type="compositionally biased region" description="Basic and acidic residues" evidence="2">
    <location>
        <begin position="332"/>
        <end position="343"/>
    </location>
</feature>
<feature type="region of interest" description="Disordered" evidence="2">
    <location>
        <begin position="168"/>
        <end position="233"/>
    </location>
</feature>
<feature type="region of interest" description="Disordered" evidence="2">
    <location>
        <begin position="517"/>
        <end position="609"/>
    </location>
</feature>
<feature type="compositionally biased region" description="Polar residues" evidence="2">
    <location>
        <begin position="1"/>
        <end position="19"/>
    </location>
</feature>
<feature type="compositionally biased region" description="Polar residues" evidence="2">
    <location>
        <begin position="755"/>
        <end position="767"/>
    </location>
</feature>
<dbReference type="Proteomes" id="UP000779574">
    <property type="component" value="Unassembled WGS sequence"/>
</dbReference>
<feature type="compositionally biased region" description="Basic and acidic residues" evidence="2">
    <location>
        <begin position="532"/>
        <end position="545"/>
    </location>
</feature>
<feature type="compositionally biased region" description="Low complexity" evidence="2">
    <location>
        <begin position="45"/>
        <end position="62"/>
    </location>
</feature>
<sequence length="1064" mass="116531">MGQDDSATPSPKNNKSNPLESRFASRSKATSGVVHETASHHRQSEASGSSSGSHSISHAIKSLLPHSTLPALGKKSKNNPRSPLPPTFQRQTIITTPDLTSMSEDELMEAHVFHSRQAHAYLEELVRRRHPPPPGWVPPKNWQVTQAPEDPTLAMNTEQPRLRDVGSLASVEEEPPPVGPSDQTRKDSAFTQGVKSGIASTGGKRTSKVVRGTQTAGRNSRGRMRAQATPKAGNRRGYVASVSRKQCSVIIARKAGSRAQDSFMLKNAVCKNRNKDQEPAEWISEDDTELIRMPGRSISIAKIGTYLNTETNLLHLDLRTAIPLKSELSRVVTRDSSGKSQSDRDEDEDAPAGPETETQRTGRTTKAPEASNSSGAQGRLQGHKAGNEGKDIELSLETYLLGPDGDCHPPAQEGCGHLRGGCEESQNPPPTPRLAQRSLALKHFKELDIDPDTEIAILDLDGASPYTIGITSLTRTQSEPTIYLASIESSAKQGRASETMPRENNSHVGEGFRRMKLRKKAERPSSFYRAPEIQERGRSLKRDSDQDGLGLGIGLGISMPDEESTPEKAESEWQGEEMADDPKIQNYASRQPSLSIRRKTERAEPADVPRADDPVAAIQRMLLEGGALLRTGREENEGLIWVSVDAVRMIREGRRREREEKEEHEQELDQFVANFEQLQHQEQLKSEESAKDSEFDSVPSIDGAQESSLSQTQASHRITANNRDRSSSVDSNASSRTAFRTRDANTTPRPGDIAINNNSLGKSQSSVARPLPPPPTFPADLLEPGHPDDNEEFVSLNDPSIRHHLALALSNIYYSGDMAAQNPTMANSAAPYTLGGGMPSAGHHSDMQHIWSLVQELSSVLQQNREQYDELQDGLARAQTRPTENGVLANGDANALSLSAVSHAPHASSDVDTTALQAQLSDALSRITELETECKEANEVIDYAEEIVQKFKLQIGDYAHSHQSATIALHAHYNSLLETSRNETIQAQLTHQAWQASLLRLSENLRGAQAAHEEGTLPYRRRIAALKEENRILRAKAGWEPASDSENSDDEDDVFDEGIEAGSS</sequence>
<proteinExistence type="predicted"/>
<evidence type="ECO:0000256" key="1">
    <source>
        <dbReference type="SAM" id="Coils"/>
    </source>
</evidence>
<evidence type="ECO:0000313" key="4">
    <source>
        <dbReference type="Proteomes" id="UP000779574"/>
    </source>
</evidence>
<feature type="compositionally biased region" description="Basic and acidic residues" evidence="2">
    <location>
        <begin position="500"/>
        <end position="510"/>
    </location>
</feature>
<dbReference type="AlphaFoldDB" id="A0A9P8J3M5"/>
<feature type="coiled-coil region" evidence="1">
    <location>
        <begin position="913"/>
        <end position="947"/>
    </location>
</feature>
<organism evidence="3 4">
    <name type="scientific">Aureobasidium melanogenum</name>
    <name type="common">Aureobasidium pullulans var. melanogenum</name>
    <dbReference type="NCBI Taxonomy" id="46634"/>
    <lineage>
        <taxon>Eukaryota</taxon>
        <taxon>Fungi</taxon>
        <taxon>Dikarya</taxon>
        <taxon>Ascomycota</taxon>
        <taxon>Pezizomycotina</taxon>
        <taxon>Dothideomycetes</taxon>
        <taxon>Dothideomycetidae</taxon>
        <taxon>Dothideales</taxon>
        <taxon>Saccotheciaceae</taxon>
        <taxon>Aureobasidium</taxon>
    </lineage>
</organism>
<feature type="region of interest" description="Disordered" evidence="2">
    <location>
        <begin position="491"/>
        <end position="510"/>
    </location>
</feature>